<dbReference type="Proteomes" id="UP001497516">
    <property type="component" value="Chromosome 7"/>
</dbReference>
<name>A0AAV2FZW0_9ROSI</name>
<accession>A0AAV2FZW0</accession>
<gene>
    <name evidence="1" type="ORF">LTRI10_LOCUS42886</name>
</gene>
<organism evidence="1 2">
    <name type="scientific">Linum trigynum</name>
    <dbReference type="NCBI Taxonomy" id="586398"/>
    <lineage>
        <taxon>Eukaryota</taxon>
        <taxon>Viridiplantae</taxon>
        <taxon>Streptophyta</taxon>
        <taxon>Embryophyta</taxon>
        <taxon>Tracheophyta</taxon>
        <taxon>Spermatophyta</taxon>
        <taxon>Magnoliopsida</taxon>
        <taxon>eudicotyledons</taxon>
        <taxon>Gunneridae</taxon>
        <taxon>Pentapetalae</taxon>
        <taxon>rosids</taxon>
        <taxon>fabids</taxon>
        <taxon>Malpighiales</taxon>
        <taxon>Linaceae</taxon>
        <taxon>Linum</taxon>
    </lineage>
</organism>
<reference evidence="1 2" key="1">
    <citation type="submission" date="2024-04" db="EMBL/GenBank/DDBJ databases">
        <authorList>
            <person name="Fracassetti M."/>
        </authorList>
    </citation>
    <scope>NUCLEOTIDE SEQUENCE [LARGE SCALE GENOMIC DNA]</scope>
</reference>
<keyword evidence="2" id="KW-1185">Reference proteome</keyword>
<evidence type="ECO:0000313" key="1">
    <source>
        <dbReference type="EMBL" id="CAL1402920.1"/>
    </source>
</evidence>
<sequence>MGLVDSSDGIRNGPLIWWCKLYCDGRKEGGRRRCVGKIGGCRFRIDGVVASLPPPVTGIIWANPASSNGQQDSGGRGTHFSNVAFRHHSHLLLSTCQIDRGISIRNPIVEPFAKSPIAKPQSQNPLLIGHECGCR</sequence>
<evidence type="ECO:0000313" key="2">
    <source>
        <dbReference type="Proteomes" id="UP001497516"/>
    </source>
</evidence>
<proteinExistence type="predicted"/>
<protein>
    <submittedName>
        <fullName evidence="1">Uncharacterized protein</fullName>
    </submittedName>
</protein>
<dbReference type="AlphaFoldDB" id="A0AAV2FZW0"/>
<dbReference type="EMBL" id="OZ034820">
    <property type="protein sequence ID" value="CAL1402920.1"/>
    <property type="molecule type" value="Genomic_DNA"/>
</dbReference>